<evidence type="ECO:0000313" key="2">
    <source>
        <dbReference type="Proteomes" id="UP000515369"/>
    </source>
</evidence>
<evidence type="ECO:0000313" key="1">
    <source>
        <dbReference type="EMBL" id="QMW04985.1"/>
    </source>
</evidence>
<dbReference type="KEGG" id="sfol:H3H32_08855"/>
<reference evidence="1 2" key="1">
    <citation type="submission" date="2020-07" db="EMBL/GenBank/DDBJ databases">
        <title>Spirosoma foliorum sp. nov., isolated from the leaves on the Nejang mountain Korea, Republic of.</title>
        <authorList>
            <person name="Ho H."/>
            <person name="Lee Y.-J."/>
            <person name="Nurcahyanto D.-A."/>
            <person name="Kim S.-G."/>
        </authorList>
    </citation>
    <scope>NUCLEOTIDE SEQUENCE [LARGE SCALE GENOMIC DNA]</scope>
    <source>
        <strain evidence="1 2">PL0136</strain>
    </source>
</reference>
<keyword evidence="2" id="KW-1185">Reference proteome</keyword>
<gene>
    <name evidence="1" type="ORF">H3H32_08855</name>
</gene>
<name>A0A7G5H1J3_9BACT</name>
<dbReference type="RefSeq" id="WP_182462334.1">
    <property type="nucleotide sequence ID" value="NZ_CP059732.1"/>
</dbReference>
<accession>A0A7G5H1J3</accession>
<protein>
    <submittedName>
        <fullName evidence="1">Uncharacterized protein</fullName>
    </submittedName>
</protein>
<dbReference type="EMBL" id="CP059732">
    <property type="protein sequence ID" value="QMW04985.1"/>
    <property type="molecule type" value="Genomic_DNA"/>
</dbReference>
<dbReference type="AlphaFoldDB" id="A0A7G5H1J3"/>
<sequence>MQYGKYARNCIIRDRFIASRIIFAGQRLILLPKKIYYNAAIDFDQKLMQVRFPVGFFNDELTIFPKVGTNGGDVTLNFYGYQFGYGTKIQLLKAGQSPISVADSLLSFPEPFSVQAVFNLRGKAVGI</sequence>
<proteinExistence type="predicted"/>
<organism evidence="1 2">
    <name type="scientific">Spirosoma foliorum</name>
    <dbReference type="NCBI Taxonomy" id="2710596"/>
    <lineage>
        <taxon>Bacteria</taxon>
        <taxon>Pseudomonadati</taxon>
        <taxon>Bacteroidota</taxon>
        <taxon>Cytophagia</taxon>
        <taxon>Cytophagales</taxon>
        <taxon>Cytophagaceae</taxon>
        <taxon>Spirosoma</taxon>
    </lineage>
</organism>
<dbReference type="Proteomes" id="UP000515369">
    <property type="component" value="Chromosome"/>
</dbReference>